<evidence type="ECO:0000259" key="1">
    <source>
        <dbReference type="Pfam" id="PF12728"/>
    </source>
</evidence>
<proteinExistence type="predicted"/>
<organism evidence="2 3">
    <name type="scientific">Rubrobacter xylanophilus</name>
    <dbReference type="NCBI Taxonomy" id="49319"/>
    <lineage>
        <taxon>Bacteria</taxon>
        <taxon>Bacillati</taxon>
        <taxon>Actinomycetota</taxon>
        <taxon>Rubrobacteria</taxon>
        <taxon>Rubrobacterales</taxon>
        <taxon>Rubrobacteraceae</taxon>
        <taxon>Rubrobacter</taxon>
    </lineage>
</organism>
<dbReference type="SUPFAM" id="SSF46955">
    <property type="entry name" value="Putative DNA-binding domain"/>
    <property type="match status" value="1"/>
</dbReference>
<keyword evidence="3" id="KW-1185">Reference proteome</keyword>
<reference evidence="2" key="1">
    <citation type="journal article" date="2019" name="Microbiol. Resour. Announc.">
        <title>Complete Genome Sequence of Rubrobacter xylanophilus Strain AA3-22, Isolated from Arima Onsen in Japan.</title>
        <authorList>
            <person name="Tomariguchi N."/>
            <person name="Miyazaki K."/>
        </authorList>
    </citation>
    <scope>NUCLEOTIDE SEQUENCE [LARGE SCALE GENOMIC DNA]</scope>
    <source>
        <strain evidence="2">AA3-22</strain>
    </source>
</reference>
<dbReference type="Proteomes" id="UP000318065">
    <property type="component" value="Chromosome"/>
</dbReference>
<sequence>MPVFSGVPFRRFRERRDLKEVAVSILNENGERLAVSPEEAARLLGIGRTTLYRAIRRKEIRAIKIGGRRLVPVAELRRILQTHTE</sequence>
<dbReference type="InterPro" id="IPR009061">
    <property type="entry name" value="DNA-bd_dom_put_sf"/>
</dbReference>
<dbReference type="NCBIfam" id="TIGR01764">
    <property type="entry name" value="excise"/>
    <property type="match status" value="1"/>
</dbReference>
<dbReference type="InterPro" id="IPR041657">
    <property type="entry name" value="HTH_17"/>
</dbReference>
<dbReference type="Gene3D" id="1.10.10.60">
    <property type="entry name" value="Homeodomain-like"/>
    <property type="match status" value="1"/>
</dbReference>
<dbReference type="InterPro" id="IPR010093">
    <property type="entry name" value="SinI_DNA-bd"/>
</dbReference>
<evidence type="ECO:0000313" key="2">
    <source>
        <dbReference type="EMBL" id="BBL78442.1"/>
    </source>
</evidence>
<feature type="domain" description="Helix-turn-helix" evidence="1">
    <location>
        <begin position="36"/>
        <end position="82"/>
    </location>
</feature>
<evidence type="ECO:0000313" key="3">
    <source>
        <dbReference type="Proteomes" id="UP000318065"/>
    </source>
</evidence>
<gene>
    <name evidence="2" type="ORF">RxyAA322_02960</name>
</gene>
<accession>A0A510HER6</accession>
<dbReference type="AlphaFoldDB" id="A0A510HER6"/>
<protein>
    <recommendedName>
        <fullName evidence="1">Helix-turn-helix domain-containing protein</fullName>
    </recommendedName>
</protein>
<dbReference type="Pfam" id="PF12728">
    <property type="entry name" value="HTH_17"/>
    <property type="match status" value="1"/>
</dbReference>
<dbReference type="GO" id="GO:0003677">
    <property type="term" value="F:DNA binding"/>
    <property type="evidence" value="ECO:0007669"/>
    <property type="project" value="InterPro"/>
</dbReference>
<name>A0A510HER6_9ACTN</name>
<dbReference type="EMBL" id="AP019791">
    <property type="protein sequence ID" value="BBL78442.1"/>
    <property type="molecule type" value="Genomic_DNA"/>
</dbReference>